<dbReference type="AlphaFoldDB" id="A0A1L9REC4"/>
<keyword evidence="3" id="KW-1185">Reference proteome</keyword>
<dbReference type="RefSeq" id="XP_040686966.1">
    <property type="nucleotide sequence ID" value="XM_040836013.1"/>
</dbReference>
<protein>
    <submittedName>
        <fullName evidence="2">Uncharacterized protein</fullName>
    </submittedName>
</protein>
<dbReference type="GeneID" id="63751861"/>
<feature type="transmembrane region" description="Helical" evidence="1">
    <location>
        <begin position="12"/>
        <end position="42"/>
    </location>
</feature>
<sequence>MARRITPSHGVALGLSFVLFTFMFLPTLVVLLAVIVFFAVYYPRLRKPVNSDD</sequence>
<dbReference type="VEuPathDB" id="FungiDB:ASPWEDRAFT_43364"/>
<reference evidence="3" key="1">
    <citation type="journal article" date="2017" name="Genome Biol.">
        <title>Comparative genomics reveals high biological diversity and specific adaptations in the industrially and medically important fungal genus Aspergillus.</title>
        <authorList>
            <person name="de Vries R.P."/>
            <person name="Riley R."/>
            <person name="Wiebenga A."/>
            <person name="Aguilar-Osorio G."/>
            <person name="Amillis S."/>
            <person name="Uchima C.A."/>
            <person name="Anderluh G."/>
            <person name="Asadollahi M."/>
            <person name="Askin M."/>
            <person name="Barry K."/>
            <person name="Battaglia E."/>
            <person name="Bayram O."/>
            <person name="Benocci T."/>
            <person name="Braus-Stromeyer S.A."/>
            <person name="Caldana C."/>
            <person name="Canovas D."/>
            <person name="Cerqueira G.C."/>
            <person name="Chen F."/>
            <person name="Chen W."/>
            <person name="Choi C."/>
            <person name="Clum A."/>
            <person name="Dos Santos R.A."/>
            <person name="Damasio A.R."/>
            <person name="Diallinas G."/>
            <person name="Emri T."/>
            <person name="Fekete E."/>
            <person name="Flipphi M."/>
            <person name="Freyberg S."/>
            <person name="Gallo A."/>
            <person name="Gournas C."/>
            <person name="Habgood R."/>
            <person name="Hainaut M."/>
            <person name="Harispe M.L."/>
            <person name="Henrissat B."/>
            <person name="Hilden K.S."/>
            <person name="Hope R."/>
            <person name="Hossain A."/>
            <person name="Karabika E."/>
            <person name="Karaffa L."/>
            <person name="Karanyi Z."/>
            <person name="Krasevec N."/>
            <person name="Kuo A."/>
            <person name="Kusch H."/>
            <person name="LaButti K."/>
            <person name="Lagendijk E.L."/>
            <person name="Lapidus A."/>
            <person name="Levasseur A."/>
            <person name="Lindquist E."/>
            <person name="Lipzen A."/>
            <person name="Logrieco A.F."/>
            <person name="MacCabe A."/>
            <person name="Maekelae M.R."/>
            <person name="Malavazi I."/>
            <person name="Melin P."/>
            <person name="Meyer V."/>
            <person name="Mielnichuk N."/>
            <person name="Miskei M."/>
            <person name="Molnar A.P."/>
            <person name="Mule G."/>
            <person name="Ngan C.Y."/>
            <person name="Orejas M."/>
            <person name="Orosz E."/>
            <person name="Ouedraogo J.P."/>
            <person name="Overkamp K.M."/>
            <person name="Park H.-S."/>
            <person name="Perrone G."/>
            <person name="Piumi F."/>
            <person name="Punt P.J."/>
            <person name="Ram A.F."/>
            <person name="Ramon A."/>
            <person name="Rauscher S."/>
            <person name="Record E."/>
            <person name="Riano-Pachon D.M."/>
            <person name="Robert V."/>
            <person name="Roehrig J."/>
            <person name="Ruller R."/>
            <person name="Salamov A."/>
            <person name="Salih N.S."/>
            <person name="Samson R.A."/>
            <person name="Sandor E."/>
            <person name="Sanguinetti M."/>
            <person name="Schuetze T."/>
            <person name="Sepcic K."/>
            <person name="Shelest E."/>
            <person name="Sherlock G."/>
            <person name="Sophianopoulou V."/>
            <person name="Squina F.M."/>
            <person name="Sun H."/>
            <person name="Susca A."/>
            <person name="Todd R.B."/>
            <person name="Tsang A."/>
            <person name="Unkles S.E."/>
            <person name="van de Wiele N."/>
            <person name="van Rossen-Uffink D."/>
            <person name="Oliveira J.V."/>
            <person name="Vesth T.C."/>
            <person name="Visser J."/>
            <person name="Yu J.-H."/>
            <person name="Zhou M."/>
            <person name="Andersen M.R."/>
            <person name="Archer D.B."/>
            <person name="Baker S.E."/>
            <person name="Benoit I."/>
            <person name="Brakhage A.A."/>
            <person name="Braus G.H."/>
            <person name="Fischer R."/>
            <person name="Frisvad J.C."/>
            <person name="Goldman G.H."/>
            <person name="Houbraken J."/>
            <person name="Oakley B."/>
            <person name="Pocsi I."/>
            <person name="Scazzocchio C."/>
            <person name="Seiboth B."/>
            <person name="vanKuyk P.A."/>
            <person name="Wortman J."/>
            <person name="Dyer P.S."/>
            <person name="Grigoriev I.V."/>
        </authorList>
    </citation>
    <scope>NUCLEOTIDE SEQUENCE [LARGE SCALE GENOMIC DNA]</scope>
    <source>
        <strain evidence="3">DTO 134E9</strain>
    </source>
</reference>
<keyword evidence="1" id="KW-0472">Membrane</keyword>
<keyword evidence="1" id="KW-1133">Transmembrane helix</keyword>
<keyword evidence="1" id="KW-0812">Transmembrane</keyword>
<evidence type="ECO:0000256" key="1">
    <source>
        <dbReference type="SAM" id="Phobius"/>
    </source>
</evidence>
<proteinExistence type="predicted"/>
<evidence type="ECO:0000313" key="2">
    <source>
        <dbReference type="EMBL" id="OJJ33289.1"/>
    </source>
</evidence>
<organism evidence="2 3">
    <name type="scientific">Aspergillus wentii DTO 134E9</name>
    <dbReference type="NCBI Taxonomy" id="1073089"/>
    <lineage>
        <taxon>Eukaryota</taxon>
        <taxon>Fungi</taxon>
        <taxon>Dikarya</taxon>
        <taxon>Ascomycota</taxon>
        <taxon>Pezizomycotina</taxon>
        <taxon>Eurotiomycetes</taxon>
        <taxon>Eurotiomycetidae</taxon>
        <taxon>Eurotiales</taxon>
        <taxon>Aspergillaceae</taxon>
        <taxon>Aspergillus</taxon>
        <taxon>Aspergillus subgen. Cremei</taxon>
    </lineage>
</organism>
<name>A0A1L9REC4_ASPWE</name>
<dbReference type="Proteomes" id="UP000184383">
    <property type="component" value="Unassembled WGS sequence"/>
</dbReference>
<dbReference type="EMBL" id="KV878214">
    <property type="protein sequence ID" value="OJJ33289.1"/>
    <property type="molecule type" value="Genomic_DNA"/>
</dbReference>
<accession>A0A1L9REC4</accession>
<evidence type="ECO:0000313" key="3">
    <source>
        <dbReference type="Proteomes" id="UP000184383"/>
    </source>
</evidence>
<gene>
    <name evidence="2" type="ORF">ASPWEDRAFT_43364</name>
</gene>